<comment type="caution">
    <text evidence="1">The sequence shown here is derived from an EMBL/GenBank/DDBJ whole genome shotgun (WGS) entry which is preliminary data.</text>
</comment>
<dbReference type="AlphaFoldDB" id="A0A081CQS1"/>
<reference evidence="1 2" key="1">
    <citation type="submission" date="2014-08" db="EMBL/GenBank/DDBJ databases">
        <title>Whole genome shotgun sequence of Rhizobium rubi NBRC 13261.</title>
        <authorList>
            <person name="Katano-Makiyama Y."/>
            <person name="Hosoyama A."/>
            <person name="Hashimoto M."/>
            <person name="Hosoyama Y."/>
            <person name="Noguchi M."/>
            <person name="Tsuchikane K."/>
            <person name="Uohara A."/>
            <person name="Ohji S."/>
            <person name="Ichikawa N."/>
            <person name="Kimura A."/>
            <person name="Yamazoe A."/>
            <person name="Fujita N."/>
        </authorList>
    </citation>
    <scope>NUCLEOTIDE SEQUENCE [LARGE SCALE GENOMIC DNA]</scope>
    <source>
        <strain evidence="1 2">NBRC 13261</strain>
    </source>
</reference>
<evidence type="ECO:0000313" key="2">
    <source>
        <dbReference type="Proteomes" id="UP000028701"/>
    </source>
</evidence>
<sequence length="172" mass="19226">MITVYFWAPDMSANNIGHISLTIGTGQAKGLERYVSWWPGHGDKKWLVGKPISSRTYEGDVKAEGGPPTATVSISGLDEAKMKRAWENMLANNPRYLVYRKNCAWTVKSILDVGTGYDLMSAHLDFINLRLTGGVWTPRTVFEYAKLVKHRYNSNAQRSAQVPSDAYGLRLS</sequence>
<accession>A0A081CQS1</accession>
<evidence type="ECO:0000313" key="1">
    <source>
        <dbReference type="EMBL" id="GAK69017.1"/>
    </source>
</evidence>
<gene>
    <name evidence="1" type="ORF">RRU01S_03_01860</name>
</gene>
<proteinExistence type="predicted"/>
<organism evidence="1 2">
    <name type="scientific">Agrobacterium rubi TR3 = NBRC 13261</name>
    <dbReference type="NCBI Taxonomy" id="1368415"/>
    <lineage>
        <taxon>Bacteria</taxon>
        <taxon>Pseudomonadati</taxon>
        <taxon>Pseudomonadota</taxon>
        <taxon>Alphaproteobacteria</taxon>
        <taxon>Hyphomicrobiales</taxon>
        <taxon>Rhizobiaceae</taxon>
        <taxon>Rhizobium/Agrobacterium group</taxon>
        <taxon>Agrobacterium</taxon>
    </lineage>
</organism>
<dbReference type="RefSeq" id="WP_045228604.1">
    <property type="nucleotide sequence ID" value="NZ_BBJU01000003.1"/>
</dbReference>
<dbReference type="OrthoDB" id="7257790at2"/>
<protein>
    <recommendedName>
        <fullName evidence="3">DUF4105 domain-containing protein</fullName>
    </recommendedName>
</protein>
<dbReference type="EMBL" id="BBJU01000003">
    <property type="protein sequence ID" value="GAK69017.1"/>
    <property type="molecule type" value="Genomic_DNA"/>
</dbReference>
<evidence type="ECO:0008006" key="3">
    <source>
        <dbReference type="Google" id="ProtNLM"/>
    </source>
</evidence>
<name>A0A081CQS1_9HYPH</name>
<dbReference type="Proteomes" id="UP000028701">
    <property type="component" value="Unassembled WGS sequence"/>
</dbReference>